<reference evidence="11" key="2">
    <citation type="submission" date="2025-09" db="UniProtKB">
        <authorList>
            <consortium name="Ensembl"/>
        </authorList>
    </citation>
    <scope>IDENTIFICATION</scope>
</reference>
<proteinExistence type="predicted"/>
<keyword evidence="12" id="KW-1185">Reference proteome</keyword>
<dbReference type="InterPro" id="IPR011011">
    <property type="entry name" value="Znf_FYVE_PHD"/>
</dbReference>
<keyword evidence="7" id="KW-0804">Transcription</keyword>
<dbReference type="Pfam" id="PF00628">
    <property type="entry name" value="PHD"/>
    <property type="match status" value="2"/>
</dbReference>
<keyword evidence="5" id="KW-0862">Zinc</keyword>
<keyword evidence="6" id="KW-0805">Transcription regulation</keyword>
<dbReference type="GeneTree" id="ENSGT00940000155281"/>
<dbReference type="Ensembl" id="ENSXCOT00000003465.1">
    <property type="protein sequence ID" value="ENSXCOP00000003427.1"/>
    <property type="gene ID" value="ENSXCOG00000002705.1"/>
</dbReference>
<organism evidence="11 12">
    <name type="scientific">Xiphophorus couchianus</name>
    <name type="common">Monterrey platyfish</name>
    <dbReference type="NCBI Taxonomy" id="32473"/>
    <lineage>
        <taxon>Eukaryota</taxon>
        <taxon>Metazoa</taxon>
        <taxon>Chordata</taxon>
        <taxon>Craniata</taxon>
        <taxon>Vertebrata</taxon>
        <taxon>Euteleostomi</taxon>
        <taxon>Actinopterygii</taxon>
        <taxon>Neopterygii</taxon>
        <taxon>Teleostei</taxon>
        <taxon>Neoteleostei</taxon>
        <taxon>Acanthomorphata</taxon>
        <taxon>Ovalentaria</taxon>
        <taxon>Atherinomorphae</taxon>
        <taxon>Cyprinodontiformes</taxon>
        <taxon>Poeciliidae</taxon>
        <taxon>Poeciliinae</taxon>
        <taxon>Xiphophorus</taxon>
    </lineage>
</organism>
<evidence type="ECO:0000256" key="9">
    <source>
        <dbReference type="PROSITE-ProRule" id="PRU00146"/>
    </source>
</evidence>
<evidence type="ECO:0000259" key="10">
    <source>
        <dbReference type="PROSITE" id="PS50016"/>
    </source>
</evidence>
<keyword evidence="2" id="KW-0479">Metal-binding</keyword>
<dbReference type="AlphaFoldDB" id="A0A3B5KXZ1"/>
<name>A0A3B5KXZ1_9TELE</name>
<evidence type="ECO:0000256" key="2">
    <source>
        <dbReference type="ARBA" id="ARBA00022723"/>
    </source>
</evidence>
<dbReference type="GO" id="GO:0008270">
    <property type="term" value="F:zinc ion binding"/>
    <property type="evidence" value="ECO:0007669"/>
    <property type="project" value="UniProtKB-KW"/>
</dbReference>
<protein>
    <recommendedName>
        <fullName evidence="10">PHD-type domain-containing protein</fullName>
    </recommendedName>
</protein>
<dbReference type="SMART" id="SM00249">
    <property type="entry name" value="PHD"/>
    <property type="match status" value="2"/>
</dbReference>
<evidence type="ECO:0000256" key="6">
    <source>
        <dbReference type="ARBA" id="ARBA00023015"/>
    </source>
</evidence>
<dbReference type="GO" id="GO:0044666">
    <property type="term" value="C:MLL3/4 complex"/>
    <property type="evidence" value="ECO:0007669"/>
    <property type="project" value="TreeGrafter"/>
</dbReference>
<evidence type="ECO:0000256" key="8">
    <source>
        <dbReference type="ARBA" id="ARBA00023242"/>
    </source>
</evidence>
<dbReference type="PANTHER" id="PTHR45888:SF1">
    <property type="entry name" value="HISTONE-LYSINE N-METHYLTRANSFERASE 2C"/>
    <property type="match status" value="1"/>
</dbReference>
<dbReference type="InterPro" id="IPR019787">
    <property type="entry name" value="Znf_PHD-finger"/>
</dbReference>
<dbReference type="CDD" id="cd15513">
    <property type="entry name" value="PHD5_KMT2C_like"/>
    <property type="match status" value="1"/>
</dbReference>
<dbReference type="GO" id="GO:0045944">
    <property type="term" value="P:positive regulation of transcription by RNA polymerase II"/>
    <property type="evidence" value="ECO:0007669"/>
    <property type="project" value="TreeGrafter"/>
</dbReference>
<evidence type="ECO:0000256" key="1">
    <source>
        <dbReference type="ARBA" id="ARBA00004123"/>
    </source>
</evidence>
<keyword evidence="4 9" id="KW-0863">Zinc-finger</keyword>
<dbReference type="InterPro" id="IPR001965">
    <property type="entry name" value="Znf_PHD"/>
</dbReference>
<evidence type="ECO:0000256" key="3">
    <source>
        <dbReference type="ARBA" id="ARBA00022737"/>
    </source>
</evidence>
<evidence type="ECO:0000313" key="11">
    <source>
        <dbReference type="Ensembl" id="ENSXCOP00000003427.1"/>
    </source>
</evidence>
<feature type="domain" description="PHD-type" evidence="10">
    <location>
        <begin position="58"/>
        <end position="113"/>
    </location>
</feature>
<accession>A0A3B5KXZ1</accession>
<comment type="subcellular location">
    <subcellularLocation>
        <location evidence="1">Nucleus</location>
    </subcellularLocation>
</comment>
<dbReference type="STRING" id="32473.ENSXCOP00000003427"/>
<keyword evidence="8" id="KW-0539">Nucleus</keyword>
<evidence type="ECO:0000256" key="5">
    <source>
        <dbReference type="ARBA" id="ARBA00022833"/>
    </source>
</evidence>
<sequence length="178" mass="19756">METFQAKEEEENSMHNTVVMFSTSDHFTLKQVLRGVPQLSSGASWHPGVLAFLRLSLQDMCVVCGSFGRGSEGRLLPCSQCGQCYHPYCVGVKVHPRPVVLTKGWRCLECTVCEACGDACDPARLLLCDDCDISYHTYCLDPPLLTVPKGSWKCKWWVEALEDGVQNQRSGSVLVLLL</sequence>
<evidence type="ECO:0000256" key="4">
    <source>
        <dbReference type="ARBA" id="ARBA00022771"/>
    </source>
</evidence>
<dbReference type="Proteomes" id="UP000261380">
    <property type="component" value="Unplaced"/>
</dbReference>
<dbReference type="Gene3D" id="3.30.40.10">
    <property type="entry name" value="Zinc/RING finger domain, C3HC4 (zinc finger)"/>
    <property type="match status" value="2"/>
</dbReference>
<dbReference type="SUPFAM" id="SSF57903">
    <property type="entry name" value="FYVE/PHD zinc finger"/>
    <property type="match status" value="2"/>
</dbReference>
<dbReference type="PROSITE" id="PS50016">
    <property type="entry name" value="ZF_PHD_2"/>
    <property type="match status" value="1"/>
</dbReference>
<keyword evidence="3" id="KW-0677">Repeat</keyword>
<dbReference type="GO" id="GO:0042800">
    <property type="term" value="F:histone H3K4 methyltransferase activity"/>
    <property type="evidence" value="ECO:0007669"/>
    <property type="project" value="TreeGrafter"/>
</dbReference>
<evidence type="ECO:0000256" key="7">
    <source>
        <dbReference type="ARBA" id="ARBA00023163"/>
    </source>
</evidence>
<dbReference type="InterPro" id="IPR013083">
    <property type="entry name" value="Znf_RING/FYVE/PHD"/>
</dbReference>
<dbReference type="PANTHER" id="PTHR45888">
    <property type="entry name" value="HL01030P-RELATED"/>
    <property type="match status" value="1"/>
</dbReference>
<reference evidence="11" key="1">
    <citation type="submission" date="2025-08" db="UniProtKB">
        <authorList>
            <consortium name="Ensembl"/>
        </authorList>
    </citation>
    <scope>IDENTIFICATION</scope>
</reference>
<dbReference type="GO" id="GO:0003713">
    <property type="term" value="F:transcription coactivator activity"/>
    <property type="evidence" value="ECO:0007669"/>
    <property type="project" value="TreeGrafter"/>
</dbReference>
<evidence type="ECO:0000313" key="12">
    <source>
        <dbReference type="Proteomes" id="UP000261380"/>
    </source>
</evidence>